<organism evidence="2 3">
    <name type="scientific">Monilinia fructicola</name>
    <name type="common">Brown rot fungus</name>
    <name type="synonym">Ciboria fructicola</name>
    <dbReference type="NCBI Taxonomy" id="38448"/>
    <lineage>
        <taxon>Eukaryota</taxon>
        <taxon>Fungi</taxon>
        <taxon>Dikarya</taxon>
        <taxon>Ascomycota</taxon>
        <taxon>Pezizomycotina</taxon>
        <taxon>Leotiomycetes</taxon>
        <taxon>Helotiales</taxon>
        <taxon>Sclerotiniaceae</taxon>
        <taxon>Monilinia</taxon>
    </lineage>
</organism>
<dbReference type="Proteomes" id="UP000322873">
    <property type="component" value="Unassembled WGS sequence"/>
</dbReference>
<reference evidence="2 3" key="1">
    <citation type="submission" date="2019-06" db="EMBL/GenBank/DDBJ databases">
        <title>Genome Sequence of the Brown Rot Fungal Pathogen Monilinia fructicola.</title>
        <authorList>
            <person name="De Miccolis Angelini R.M."/>
            <person name="Landi L."/>
            <person name="Abate D."/>
            <person name="Pollastro S."/>
            <person name="Romanazzi G."/>
            <person name="Faretra F."/>
        </authorList>
    </citation>
    <scope>NUCLEOTIDE SEQUENCE [LARGE SCALE GENOMIC DNA]</scope>
    <source>
        <strain evidence="2 3">Mfrc123</strain>
    </source>
</reference>
<keyword evidence="3" id="KW-1185">Reference proteome</keyword>
<protein>
    <submittedName>
        <fullName evidence="2">Uncharacterized protein</fullName>
    </submittedName>
</protein>
<feature type="compositionally biased region" description="Polar residues" evidence="1">
    <location>
        <begin position="42"/>
        <end position="52"/>
    </location>
</feature>
<evidence type="ECO:0000256" key="1">
    <source>
        <dbReference type="SAM" id="MobiDB-lite"/>
    </source>
</evidence>
<evidence type="ECO:0000313" key="3">
    <source>
        <dbReference type="Proteomes" id="UP000322873"/>
    </source>
</evidence>
<dbReference type="EMBL" id="VICG01000004">
    <property type="protein sequence ID" value="KAA8573022.1"/>
    <property type="molecule type" value="Genomic_DNA"/>
</dbReference>
<accession>A0A5M9JZ78</accession>
<name>A0A5M9JZ78_MONFR</name>
<gene>
    <name evidence="2" type="ORF">EYC84_003564</name>
</gene>
<feature type="region of interest" description="Disordered" evidence="1">
    <location>
        <begin position="42"/>
        <end position="65"/>
    </location>
</feature>
<feature type="region of interest" description="Disordered" evidence="1">
    <location>
        <begin position="159"/>
        <end position="185"/>
    </location>
</feature>
<comment type="caution">
    <text evidence="2">The sequence shown here is derived from an EMBL/GenBank/DDBJ whole genome shotgun (WGS) entry which is preliminary data.</text>
</comment>
<evidence type="ECO:0000313" key="2">
    <source>
        <dbReference type="EMBL" id="KAA8573022.1"/>
    </source>
</evidence>
<proteinExistence type="predicted"/>
<dbReference type="AlphaFoldDB" id="A0A5M9JZ78"/>
<sequence length="185" mass="21267">MLSTCNNFYIDRLRNNREADVLQSDCFRLRREQAPHGIATTSTLRRMSSDQSAVPIASGQPGTNVDENAQQTVVTESEEVWDEAKLEQAMKTLKEMHIQCRNLRSTIPRLLAPLATKQQSPEQLYSSFQQAATTSNKEVREFTQLMKDKEGVELFEHAKRSRAENPHGIKPWRVTQHPDWLDRDT</sequence>
<dbReference type="VEuPathDB" id="FungiDB:MFRU_027g00690"/>